<protein>
    <recommendedName>
        <fullName evidence="8">Rubredoxin</fullName>
    </recommendedName>
</protein>
<dbReference type="OrthoDB" id="9800607at2"/>
<evidence type="ECO:0000256" key="8">
    <source>
        <dbReference type="PIRNR" id="PIRNR000071"/>
    </source>
</evidence>
<dbReference type="InterPro" id="IPR024922">
    <property type="entry name" value="Rubredoxin"/>
</dbReference>
<dbReference type="InterPro" id="IPR024935">
    <property type="entry name" value="Rubredoxin_dom"/>
</dbReference>
<keyword evidence="6 8" id="KW-0249">Electron transport</keyword>
<dbReference type="Gene3D" id="2.20.28.10">
    <property type="match status" value="1"/>
</dbReference>
<dbReference type="PANTHER" id="PTHR47627:SF1">
    <property type="entry name" value="RUBREDOXIN-1-RELATED"/>
    <property type="match status" value="1"/>
</dbReference>
<keyword evidence="5 8" id="KW-0479">Metal-binding</keyword>
<dbReference type="RefSeq" id="WP_006321939.1">
    <property type="nucleotide sequence ID" value="NZ_JALKTJ010000001.1"/>
</dbReference>
<evidence type="ECO:0000256" key="6">
    <source>
        <dbReference type="ARBA" id="ARBA00022982"/>
    </source>
</evidence>
<proteinExistence type="inferred from homology"/>
<comment type="similarity">
    <text evidence="3 8">Belongs to the rubredoxin family.</text>
</comment>
<dbReference type="SUPFAM" id="SSF57802">
    <property type="entry name" value="Rubredoxin-like"/>
    <property type="match status" value="1"/>
</dbReference>
<evidence type="ECO:0000256" key="3">
    <source>
        <dbReference type="ARBA" id="ARBA00005337"/>
    </source>
</evidence>
<evidence type="ECO:0000313" key="11">
    <source>
        <dbReference type="EMBL" id="PYD40089.1"/>
    </source>
</evidence>
<keyword evidence="4 8" id="KW-0813">Transport</keyword>
<dbReference type="FunFam" id="2.20.28.10:FF:000001">
    <property type="entry name" value="Rubredoxin"/>
    <property type="match status" value="1"/>
</dbReference>
<comment type="pathway">
    <text evidence="2">Hydrocarbon metabolism; alkane degradation.</text>
</comment>
<keyword evidence="7 8" id="KW-0408">Iron</keyword>
<evidence type="ECO:0000259" key="10">
    <source>
        <dbReference type="PROSITE" id="PS50903"/>
    </source>
</evidence>
<evidence type="ECO:0000256" key="2">
    <source>
        <dbReference type="ARBA" id="ARBA00004933"/>
    </source>
</evidence>
<dbReference type="InterPro" id="IPR024934">
    <property type="entry name" value="Rubredoxin-like_dom"/>
</dbReference>
<dbReference type="EMBL" id="PESE01000001">
    <property type="protein sequence ID" value="PYD40089.1"/>
    <property type="molecule type" value="Genomic_DNA"/>
</dbReference>
<accession>A0A318P1V7</accession>
<evidence type="ECO:0000256" key="7">
    <source>
        <dbReference type="ARBA" id="ARBA00023004"/>
    </source>
</evidence>
<dbReference type="AlphaFoldDB" id="A0A318P1V7"/>
<feature type="domain" description="Rubredoxin-like" evidence="10">
    <location>
        <begin position="11"/>
        <end position="62"/>
    </location>
</feature>
<dbReference type="PIRSF" id="PIRSF000071">
    <property type="entry name" value="Rubredoxin"/>
    <property type="match status" value="1"/>
</dbReference>
<feature type="binding site" evidence="9">
    <location>
        <position position="52"/>
    </location>
    <ligand>
        <name>Fe cation</name>
        <dbReference type="ChEBI" id="CHEBI:24875"/>
    </ligand>
</feature>
<dbReference type="InterPro" id="IPR050526">
    <property type="entry name" value="Rubredoxin_ET"/>
</dbReference>
<dbReference type="GO" id="GO:0009055">
    <property type="term" value="F:electron transfer activity"/>
    <property type="evidence" value="ECO:0007669"/>
    <property type="project" value="InterPro"/>
</dbReference>
<dbReference type="InterPro" id="IPR018527">
    <property type="entry name" value="Rubredoxin_Fe_BS"/>
</dbReference>
<evidence type="ECO:0000256" key="9">
    <source>
        <dbReference type="PIRSR" id="PIRSR000071-1"/>
    </source>
</evidence>
<evidence type="ECO:0000256" key="1">
    <source>
        <dbReference type="ARBA" id="ARBA00002792"/>
    </source>
</evidence>
<dbReference type="GO" id="GO:0043448">
    <property type="term" value="P:alkane catabolic process"/>
    <property type="evidence" value="ECO:0007669"/>
    <property type="project" value="TreeGrafter"/>
</dbReference>
<gene>
    <name evidence="11" type="ORF">CT690_02050</name>
</gene>
<dbReference type="GO" id="GO:0005506">
    <property type="term" value="F:iron ion binding"/>
    <property type="evidence" value="ECO:0007669"/>
    <property type="project" value="InterPro"/>
</dbReference>
<feature type="binding site" evidence="9">
    <location>
        <position position="19"/>
    </location>
    <ligand>
        <name>Fe cation</name>
        <dbReference type="ChEBI" id="CHEBI:24875"/>
    </ligand>
</feature>
<feature type="binding site" evidence="9">
    <location>
        <position position="49"/>
    </location>
    <ligand>
        <name>Fe cation</name>
        <dbReference type="ChEBI" id="CHEBI:24875"/>
    </ligand>
</feature>
<evidence type="ECO:0000313" key="12">
    <source>
        <dbReference type="Proteomes" id="UP000248196"/>
    </source>
</evidence>
<organism evidence="11 12">
    <name type="scientific">Serratia plymuthica</name>
    <dbReference type="NCBI Taxonomy" id="82996"/>
    <lineage>
        <taxon>Bacteria</taxon>
        <taxon>Pseudomonadati</taxon>
        <taxon>Pseudomonadota</taxon>
        <taxon>Gammaproteobacteria</taxon>
        <taxon>Enterobacterales</taxon>
        <taxon>Yersiniaceae</taxon>
        <taxon>Serratia</taxon>
    </lineage>
</organism>
<comment type="function">
    <text evidence="1">Involved in the hydrocarbon hydroxylating system, which transfers electrons from NADH to rubredoxin reductase and then through rubredoxin to alkane 1 monooxygenase.</text>
</comment>
<evidence type="ECO:0000256" key="4">
    <source>
        <dbReference type="ARBA" id="ARBA00022448"/>
    </source>
</evidence>
<dbReference type="CDD" id="cd00730">
    <property type="entry name" value="rubredoxin"/>
    <property type="match status" value="1"/>
</dbReference>
<comment type="caution">
    <text evidence="11">The sequence shown here is derived from an EMBL/GenBank/DDBJ whole genome shotgun (WGS) entry which is preliminary data.</text>
</comment>
<dbReference type="PROSITE" id="PS50903">
    <property type="entry name" value="RUBREDOXIN_LIKE"/>
    <property type="match status" value="1"/>
</dbReference>
<dbReference type="Proteomes" id="UP000248196">
    <property type="component" value="Unassembled WGS sequence"/>
</dbReference>
<dbReference type="PROSITE" id="PS00202">
    <property type="entry name" value="RUBREDOXIN"/>
    <property type="match status" value="1"/>
</dbReference>
<sequence>MNKNGSETKEFKSWLCALCGLVYHEREGWPAEGITPGTRWSDVPEDWVCPDCGAGKSEFEMVEI</sequence>
<dbReference type="PANTHER" id="PTHR47627">
    <property type="entry name" value="RUBREDOXIN"/>
    <property type="match status" value="1"/>
</dbReference>
<dbReference type="PRINTS" id="PR00163">
    <property type="entry name" value="RUBREDOXIN"/>
</dbReference>
<name>A0A318P1V7_SERPL</name>
<comment type="cofactor">
    <cofactor evidence="8 9">
        <name>Fe(3+)</name>
        <dbReference type="ChEBI" id="CHEBI:29034"/>
    </cofactor>
    <text evidence="8 9">Binds 1 Fe(3+) ion per subunit.</text>
</comment>
<dbReference type="Pfam" id="PF00301">
    <property type="entry name" value="Rubredoxin"/>
    <property type="match status" value="1"/>
</dbReference>
<reference evidence="11 12" key="1">
    <citation type="submission" date="2017-11" db="EMBL/GenBank/DDBJ databases">
        <title>Genome sequence of the oocydin A producing rhizobacterium Serratia plymuthica 4Rx5.</title>
        <authorList>
            <person name="Matilla M.A."/>
            <person name="Udaondo Z."/>
            <person name="Salmond G.P.C."/>
        </authorList>
    </citation>
    <scope>NUCLEOTIDE SEQUENCE [LARGE SCALE GENOMIC DNA]</scope>
    <source>
        <strain evidence="11 12">4Rx5</strain>
    </source>
</reference>
<evidence type="ECO:0000256" key="5">
    <source>
        <dbReference type="ARBA" id="ARBA00022723"/>
    </source>
</evidence>
<feature type="binding site" evidence="9">
    <location>
        <position position="16"/>
    </location>
    <ligand>
        <name>Fe cation</name>
        <dbReference type="ChEBI" id="CHEBI:24875"/>
    </ligand>
</feature>